<dbReference type="EMBL" id="LAZR01002598">
    <property type="protein sequence ID" value="KKN27995.1"/>
    <property type="molecule type" value="Genomic_DNA"/>
</dbReference>
<proteinExistence type="predicted"/>
<keyword evidence="1" id="KW-0812">Transmembrane</keyword>
<organism evidence="2">
    <name type="scientific">marine sediment metagenome</name>
    <dbReference type="NCBI Taxonomy" id="412755"/>
    <lineage>
        <taxon>unclassified sequences</taxon>
        <taxon>metagenomes</taxon>
        <taxon>ecological metagenomes</taxon>
    </lineage>
</organism>
<dbReference type="AlphaFoldDB" id="A0A0F9P7Y0"/>
<protein>
    <submittedName>
        <fullName evidence="2">Uncharacterized protein</fullName>
    </submittedName>
</protein>
<feature type="transmembrane region" description="Helical" evidence="1">
    <location>
        <begin position="49"/>
        <end position="69"/>
    </location>
</feature>
<keyword evidence="1" id="KW-0472">Membrane</keyword>
<gene>
    <name evidence="2" type="ORF">LCGC14_0858750</name>
</gene>
<comment type="caution">
    <text evidence="2">The sequence shown here is derived from an EMBL/GenBank/DDBJ whole genome shotgun (WGS) entry which is preliminary data.</text>
</comment>
<reference evidence="2" key="1">
    <citation type="journal article" date="2015" name="Nature">
        <title>Complex archaea that bridge the gap between prokaryotes and eukaryotes.</title>
        <authorList>
            <person name="Spang A."/>
            <person name="Saw J.H."/>
            <person name="Jorgensen S.L."/>
            <person name="Zaremba-Niedzwiedzka K."/>
            <person name="Martijn J."/>
            <person name="Lind A.E."/>
            <person name="van Eijk R."/>
            <person name="Schleper C."/>
            <person name="Guy L."/>
            <person name="Ettema T.J."/>
        </authorList>
    </citation>
    <scope>NUCLEOTIDE SEQUENCE</scope>
</reference>
<feature type="transmembrane region" description="Helical" evidence="1">
    <location>
        <begin position="121"/>
        <end position="139"/>
    </location>
</feature>
<keyword evidence="1" id="KW-1133">Transmembrane helix</keyword>
<sequence length="140" mass="16384">MITGYTYRYFLILITVFAIYQLVFFYVIKPYYMKKIFDGEADEEELPEVAFEVVYLLVLILGMAVAPLMEIQPFLLWGVVLLIYGIAIKRTKQSFFMAAALLYKPYRKLSLKKQFEKQENIIVFISLISSAVFIVLSFFI</sequence>
<evidence type="ECO:0000256" key="1">
    <source>
        <dbReference type="SAM" id="Phobius"/>
    </source>
</evidence>
<accession>A0A0F9P7Y0</accession>
<name>A0A0F9P7Y0_9ZZZZ</name>
<evidence type="ECO:0000313" key="2">
    <source>
        <dbReference type="EMBL" id="KKN27995.1"/>
    </source>
</evidence>
<feature type="transmembrane region" description="Helical" evidence="1">
    <location>
        <begin position="75"/>
        <end position="101"/>
    </location>
</feature>
<feature type="transmembrane region" description="Helical" evidence="1">
    <location>
        <begin position="6"/>
        <end position="28"/>
    </location>
</feature>